<dbReference type="PANTHER" id="PTHR42830:SF1">
    <property type="entry name" value="OSMOTICALLY INDUCIBLE FAMILY PROTEIN"/>
    <property type="match status" value="1"/>
</dbReference>
<dbReference type="AlphaFoldDB" id="A0A5B2VMJ5"/>
<dbReference type="GO" id="GO:0004601">
    <property type="term" value="F:peroxidase activity"/>
    <property type="evidence" value="ECO:0007669"/>
    <property type="project" value="InterPro"/>
</dbReference>
<dbReference type="InterPro" id="IPR052707">
    <property type="entry name" value="OsmC_Ohr_Peroxiredoxin"/>
</dbReference>
<sequence>MKRTAKAHWNGSLQEGQGELTSQSTVLNNTNYSFKTRFADGIGTNPEELLAAAHAGCFTMAVSAALTKAGFTPNDLNTEAILDLDMQSLSVTGIHLEIKGAPIDGVSEAQFKEIAEGAKAGCIISKALSVPITLGVTYA</sequence>
<accession>A0A5B2VMJ5</accession>
<proteinExistence type="predicted"/>
<comment type="caution">
    <text evidence="1">The sequence shown here is derived from an EMBL/GenBank/DDBJ whole genome shotgun (WGS) entry which is preliminary data.</text>
</comment>
<dbReference type="Pfam" id="PF02566">
    <property type="entry name" value="OsmC"/>
    <property type="match status" value="1"/>
</dbReference>
<dbReference type="NCBIfam" id="TIGR03562">
    <property type="entry name" value="osmo_induc_OsmC"/>
    <property type="match status" value="1"/>
</dbReference>
<dbReference type="GO" id="GO:0006979">
    <property type="term" value="P:response to oxidative stress"/>
    <property type="evidence" value="ECO:0007669"/>
    <property type="project" value="InterPro"/>
</dbReference>
<dbReference type="RefSeq" id="WP_149840701.1">
    <property type="nucleotide sequence ID" value="NZ_VUOC01000004.1"/>
</dbReference>
<evidence type="ECO:0000313" key="2">
    <source>
        <dbReference type="Proteomes" id="UP000324611"/>
    </source>
</evidence>
<dbReference type="SUPFAM" id="SSF82784">
    <property type="entry name" value="OsmC-like"/>
    <property type="match status" value="1"/>
</dbReference>
<organism evidence="1 2">
    <name type="scientific">Chitinophaga agrisoli</name>
    <dbReference type="NCBI Taxonomy" id="2607653"/>
    <lineage>
        <taxon>Bacteria</taxon>
        <taxon>Pseudomonadati</taxon>
        <taxon>Bacteroidota</taxon>
        <taxon>Chitinophagia</taxon>
        <taxon>Chitinophagales</taxon>
        <taxon>Chitinophagaceae</taxon>
        <taxon>Chitinophaga</taxon>
    </lineage>
</organism>
<reference evidence="1 2" key="1">
    <citation type="submission" date="2019-09" db="EMBL/GenBank/DDBJ databases">
        <title>Chitinophaga ginsengihumi sp. nov., isolated from soil of ginseng rhizosphere.</title>
        <authorList>
            <person name="Lee J."/>
        </authorList>
    </citation>
    <scope>NUCLEOTIDE SEQUENCE [LARGE SCALE GENOMIC DNA]</scope>
    <source>
        <strain evidence="1 2">BN140078</strain>
    </source>
</reference>
<reference evidence="1 2" key="2">
    <citation type="submission" date="2019-09" db="EMBL/GenBank/DDBJ databases">
        <authorList>
            <person name="Jin C."/>
        </authorList>
    </citation>
    <scope>NUCLEOTIDE SEQUENCE [LARGE SCALE GENOMIC DNA]</scope>
    <source>
        <strain evidence="1 2">BN140078</strain>
    </source>
</reference>
<dbReference type="PANTHER" id="PTHR42830">
    <property type="entry name" value="OSMOTICALLY INDUCIBLE FAMILY PROTEIN"/>
    <property type="match status" value="1"/>
</dbReference>
<dbReference type="InterPro" id="IPR019904">
    <property type="entry name" value="Peroxiredoxin_OsmC"/>
</dbReference>
<keyword evidence="2" id="KW-1185">Reference proteome</keyword>
<dbReference type="Proteomes" id="UP000324611">
    <property type="component" value="Unassembled WGS sequence"/>
</dbReference>
<dbReference type="InterPro" id="IPR003718">
    <property type="entry name" value="OsmC/Ohr_fam"/>
</dbReference>
<name>A0A5B2VMJ5_9BACT</name>
<dbReference type="InterPro" id="IPR036102">
    <property type="entry name" value="OsmC/Ohrsf"/>
</dbReference>
<evidence type="ECO:0000313" key="1">
    <source>
        <dbReference type="EMBL" id="KAA2239522.1"/>
    </source>
</evidence>
<dbReference type="InterPro" id="IPR015946">
    <property type="entry name" value="KH_dom-like_a/b"/>
</dbReference>
<dbReference type="EMBL" id="VUOC01000004">
    <property type="protein sequence ID" value="KAA2239522.1"/>
    <property type="molecule type" value="Genomic_DNA"/>
</dbReference>
<protein>
    <submittedName>
        <fullName evidence="1">OsmC family peroxiredoxin</fullName>
    </submittedName>
</protein>
<dbReference type="Gene3D" id="3.30.300.20">
    <property type="match status" value="1"/>
</dbReference>
<gene>
    <name evidence="1" type="ORF">F0L74_25315</name>
</gene>